<keyword evidence="3" id="KW-1185">Reference proteome</keyword>
<dbReference type="OrthoDB" id="9800945at2"/>
<feature type="domain" description="N-acetyltransferase" evidence="1">
    <location>
        <begin position="5"/>
        <end position="93"/>
    </location>
</feature>
<dbReference type="PATRIC" id="fig|1107882.3.peg.6228"/>
<name>H0I1U9_9HYPH</name>
<dbReference type="SUPFAM" id="SSF55729">
    <property type="entry name" value="Acyl-CoA N-acyltransferases (Nat)"/>
    <property type="match status" value="1"/>
</dbReference>
<dbReference type="PANTHER" id="PTHR31435">
    <property type="entry name" value="PROTEIN NATD1"/>
    <property type="match status" value="1"/>
</dbReference>
<reference evidence="2 3" key="1">
    <citation type="journal article" date="2012" name="J. Bacteriol.">
        <title>Draft Genome Sequence of Mesorhizobium alhagi CCNWXJ12-2T, a Novel Salt-Resistant Species Isolated from the Desert of Northwestern China.</title>
        <authorList>
            <person name="Zhou M."/>
            <person name="Chen W."/>
            <person name="Chen H."/>
            <person name="Wei G."/>
        </authorList>
    </citation>
    <scope>NUCLEOTIDE SEQUENCE [LARGE SCALE GENOMIC DNA]</scope>
    <source>
        <strain evidence="2 3">CCNWXJ12-2</strain>
    </source>
</reference>
<evidence type="ECO:0000313" key="3">
    <source>
        <dbReference type="Proteomes" id="UP000003250"/>
    </source>
</evidence>
<evidence type="ECO:0000259" key="1">
    <source>
        <dbReference type="PROSITE" id="PS51729"/>
    </source>
</evidence>
<accession>H0I1U9</accession>
<dbReference type="GO" id="GO:0016740">
    <property type="term" value="F:transferase activity"/>
    <property type="evidence" value="ECO:0007669"/>
    <property type="project" value="UniProtKB-KW"/>
</dbReference>
<gene>
    <name evidence="2" type="ORF">MAXJ12_32204</name>
</gene>
<dbReference type="RefSeq" id="WP_008840006.1">
    <property type="nucleotide sequence ID" value="NZ_AHAM01000291.1"/>
</dbReference>
<evidence type="ECO:0000313" key="2">
    <source>
        <dbReference type="EMBL" id="EHK53046.1"/>
    </source>
</evidence>
<dbReference type="Pfam" id="PF14542">
    <property type="entry name" value="Acetyltransf_CG"/>
    <property type="match status" value="1"/>
</dbReference>
<dbReference type="InterPro" id="IPR045057">
    <property type="entry name" value="Gcn5-rel_NAT"/>
</dbReference>
<proteinExistence type="predicted"/>
<dbReference type="EMBL" id="AHAM01000291">
    <property type="protein sequence ID" value="EHK53046.1"/>
    <property type="molecule type" value="Genomic_DNA"/>
</dbReference>
<dbReference type="InterPro" id="IPR031165">
    <property type="entry name" value="GNAT_YJDJ"/>
</dbReference>
<organism evidence="2 3">
    <name type="scientific">Mesorhizobium alhagi CCNWXJ12-2</name>
    <dbReference type="NCBI Taxonomy" id="1107882"/>
    <lineage>
        <taxon>Bacteria</taxon>
        <taxon>Pseudomonadati</taxon>
        <taxon>Pseudomonadota</taxon>
        <taxon>Alphaproteobacteria</taxon>
        <taxon>Hyphomicrobiales</taxon>
        <taxon>Phyllobacteriaceae</taxon>
        <taxon>Allomesorhizobium</taxon>
    </lineage>
</organism>
<sequence length="94" mass="10555">MSEVVDNPNEQRFELPIDDGDGDIAAAYYRIEDGRFILIHTQMPYRFTGQGIGSQLTRGVFDAIRASGGKVVLRCSFMGDYHTRHPEYSDIVIG</sequence>
<dbReference type="Gene3D" id="3.40.630.30">
    <property type="match status" value="1"/>
</dbReference>
<dbReference type="InterPro" id="IPR016181">
    <property type="entry name" value="Acyl_CoA_acyltransferase"/>
</dbReference>
<dbReference type="PROSITE" id="PS51729">
    <property type="entry name" value="GNAT_YJDJ"/>
    <property type="match status" value="1"/>
</dbReference>
<dbReference type="Proteomes" id="UP000003250">
    <property type="component" value="Unassembled WGS sequence"/>
</dbReference>
<keyword evidence="2" id="KW-0808">Transferase</keyword>
<protein>
    <submittedName>
        <fullName evidence="2">Acetyltransferase-like protein</fullName>
    </submittedName>
</protein>
<dbReference type="AlphaFoldDB" id="H0I1U9"/>
<dbReference type="PANTHER" id="PTHR31435:SF10">
    <property type="entry name" value="BSR4717 PROTEIN"/>
    <property type="match status" value="1"/>
</dbReference>